<feature type="compositionally biased region" description="Low complexity" evidence="1">
    <location>
        <begin position="132"/>
        <end position="142"/>
    </location>
</feature>
<dbReference type="AlphaFoldDB" id="A0A9N8E7X7"/>
<feature type="region of interest" description="Disordered" evidence="1">
    <location>
        <begin position="55"/>
        <end position="220"/>
    </location>
</feature>
<accession>A0A9N8E7X7</accession>
<keyword evidence="3" id="KW-1185">Reference proteome</keyword>
<feature type="compositionally biased region" description="Basic residues" evidence="1">
    <location>
        <begin position="173"/>
        <end position="186"/>
    </location>
</feature>
<dbReference type="Proteomes" id="UP001153069">
    <property type="component" value="Unassembled WGS sequence"/>
</dbReference>
<feature type="compositionally biased region" description="Basic and acidic residues" evidence="1">
    <location>
        <begin position="438"/>
        <end position="451"/>
    </location>
</feature>
<sequence>MASTEQQEDPISASSMAASRLKPLGSTTAKRSKKATLLEEESHFLKGINVDTCQDILSVPSPPSPSLSISARQRRRRSSSAFMLAKNRSSPLNDLSNSHTHSPQRKVNGDKQNSSKSKKRRSLCHVPLHRVTTSTSTSSASSKFPPLPPKQASHRPQIDLGENHDNVGQSSGQRKKQKKSNKRRRQSILLPSEVGMAEFQKSTPNGSKEAERNCGNETDTQATTLALATSKFSELQRKIRAYCSLPNESKSRLENAKGILEETGYPLLSHPLSEDGRASRKDLLLKVGPCLEETEERKHQRSRNAEVSTSCFVQKVNGKFQYTDKDGKKVSADEYKVLYLRIIRNEKKAKHQEFSKLREKLASTSQIAPLDKTMQSKHQATKTARKEPPVLETVEKDRRQLAHGGDDIEEGNLSTASPKIIEETKVEQVTQAMGQRNNLKETNESDDKRLSNTECHEATASVVAISDSAPRDTMNLAMMPTEESADPEIAQAERRLWDAIDEALQTYSEQVLDIKARRRAAKTVTTELA</sequence>
<name>A0A9N8E7X7_9STRA</name>
<feature type="region of interest" description="Disordered" evidence="1">
    <location>
        <begin position="431"/>
        <end position="451"/>
    </location>
</feature>
<evidence type="ECO:0000313" key="3">
    <source>
        <dbReference type="Proteomes" id="UP001153069"/>
    </source>
</evidence>
<feature type="region of interest" description="Disordered" evidence="1">
    <location>
        <begin position="1"/>
        <end position="35"/>
    </location>
</feature>
<proteinExistence type="predicted"/>
<gene>
    <name evidence="2" type="ORF">SEMRO_750_G197000.1</name>
</gene>
<reference evidence="2" key="1">
    <citation type="submission" date="2020-06" db="EMBL/GenBank/DDBJ databases">
        <authorList>
            <consortium name="Plant Systems Biology data submission"/>
        </authorList>
    </citation>
    <scope>NUCLEOTIDE SEQUENCE</scope>
    <source>
        <strain evidence="2">D6</strain>
    </source>
</reference>
<dbReference type="EMBL" id="CAICTM010000749">
    <property type="protein sequence ID" value="CAB9515958.1"/>
    <property type="molecule type" value="Genomic_DNA"/>
</dbReference>
<evidence type="ECO:0000313" key="2">
    <source>
        <dbReference type="EMBL" id="CAB9515958.1"/>
    </source>
</evidence>
<comment type="caution">
    <text evidence="2">The sequence shown here is derived from an EMBL/GenBank/DDBJ whole genome shotgun (WGS) entry which is preliminary data.</text>
</comment>
<organism evidence="2 3">
    <name type="scientific">Seminavis robusta</name>
    <dbReference type="NCBI Taxonomy" id="568900"/>
    <lineage>
        <taxon>Eukaryota</taxon>
        <taxon>Sar</taxon>
        <taxon>Stramenopiles</taxon>
        <taxon>Ochrophyta</taxon>
        <taxon>Bacillariophyta</taxon>
        <taxon>Bacillariophyceae</taxon>
        <taxon>Bacillariophycidae</taxon>
        <taxon>Naviculales</taxon>
        <taxon>Naviculaceae</taxon>
        <taxon>Seminavis</taxon>
    </lineage>
</organism>
<feature type="compositionally biased region" description="Polar residues" evidence="1">
    <location>
        <begin position="87"/>
        <end position="101"/>
    </location>
</feature>
<protein>
    <submittedName>
        <fullName evidence="2">Uncharacterized protein</fullName>
    </submittedName>
</protein>
<evidence type="ECO:0000256" key="1">
    <source>
        <dbReference type="SAM" id="MobiDB-lite"/>
    </source>
</evidence>